<gene>
    <name evidence="8" type="primary">hrpA</name>
    <name evidence="8" type="ORF">K9U37_04220</name>
</gene>
<dbReference type="Gene3D" id="3.40.50.300">
    <property type="entry name" value="P-loop containing nucleotide triphosphate hydrolases"/>
    <property type="match status" value="2"/>
</dbReference>
<dbReference type="PROSITE" id="PS51192">
    <property type="entry name" value="HELICASE_ATP_BIND_1"/>
    <property type="match status" value="1"/>
</dbReference>
<dbReference type="NCBIfam" id="TIGR01967">
    <property type="entry name" value="DEAH_box_HrpA"/>
    <property type="match status" value="1"/>
</dbReference>
<dbReference type="Pfam" id="PF21010">
    <property type="entry name" value="HA2_C"/>
    <property type="match status" value="1"/>
</dbReference>
<evidence type="ECO:0000313" key="9">
    <source>
        <dbReference type="Proteomes" id="UP001139068"/>
    </source>
</evidence>
<dbReference type="PANTHER" id="PTHR18934">
    <property type="entry name" value="ATP-DEPENDENT RNA HELICASE"/>
    <property type="match status" value="1"/>
</dbReference>
<dbReference type="InterPro" id="IPR048333">
    <property type="entry name" value="HA2_WH"/>
</dbReference>
<keyword evidence="9" id="KW-1185">Reference proteome</keyword>
<comment type="caution">
    <text evidence="8">The sequence shown here is derived from an EMBL/GenBank/DDBJ whole genome shotgun (WGS) entry which is preliminary data.</text>
</comment>
<protein>
    <submittedName>
        <fullName evidence="8">ATP-dependent RNA helicase HrpA</fullName>
        <ecNumber evidence="8">3.6.4.13</ecNumber>
    </submittedName>
</protein>
<dbReference type="Pfam" id="PF07717">
    <property type="entry name" value="OB_NTP_bind"/>
    <property type="match status" value="1"/>
</dbReference>
<dbReference type="InterPro" id="IPR011545">
    <property type="entry name" value="DEAD/DEAH_box_helicase_dom"/>
</dbReference>
<dbReference type="SMART" id="SM00847">
    <property type="entry name" value="HA2"/>
    <property type="match status" value="1"/>
</dbReference>
<organism evidence="8 9">
    <name type="scientific">Candidatus Mycolicibacterium alkanivorans</name>
    <dbReference type="NCBI Taxonomy" id="2954114"/>
    <lineage>
        <taxon>Bacteria</taxon>
        <taxon>Bacillati</taxon>
        <taxon>Actinomycetota</taxon>
        <taxon>Actinomycetes</taxon>
        <taxon>Mycobacteriales</taxon>
        <taxon>Mycobacteriaceae</taxon>
        <taxon>Mycolicibacterium</taxon>
    </lineage>
</organism>
<dbReference type="Gene3D" id="1.20.120.1080">
    <property type="match status" value="1"/>
</dbReference>
<dbReference type="InterPro" id="IPR003593">
    <property type="entry name" value="AAA+_ATPase"/>
</dbReference>
<dbReference type="Pfam" id="PF11898">
    <property type="entry name" value="DUF3418"/>
    <property type="match status" value="1"/>
</dbReference>
<keyword evidence="3 8" id="KW-0347">Helicase</keyword>
<evidence type="ECO:0000259" key="7">
    <source>
        <dbReference type="PROSITE" id="PS51194"/>
    </source>
</evidence>
<feature type="domain" description="Helicase C-terminal" evidence="7">
    <location>
        <begin position="303"/>
        <end position="468"/>
    </location>
</feature>
<feature type="coiled-coil region" evidence="5">
    <location>
        <begin position="783"/>
        <end position="810"/>
    </location>
</feature>
<keyword evidence="1" id="KW-0547">Nucleotide-binding</keyword>
<dbReference type="Proteomes" id="UP001139068">
    <property type="component" value="Unassembled WGS sequence"/>
</dbReference>
<dbReference type="PANTHER" id="PTHR18934:SF99">
    <property type="entry name" value="ATP-DEPENDENT RNA HELICASE DHX37-RELATED"/>
    <property type="match status" value="1"/>
</dbReference>
<evidence type="ECO:0000256" key="4">
    <source>
        <dbReference type="ARBA" id="ARBA00022840"/>
    </source>
</evidence>
<dbReference type="Pfam" id="PF00271">
    <property type="entry name" value="Helicase_C"/>
    <property type="match status" value="1"/>
</dbReference>
<sequence length="1317" mass="145658">MVIATEPTHILARVSPPSSDEARQVRELRARLDGLTIRDAARLGRRLKSLRASNPDALREIAEQITAGEGLVAARVAAVPAITYPDLPVSQHRDELASAIAGNQVVVVAGATGSGKTTQLPKICLELGRGIRGTIGHTQPRRLAARTVAQRIADELATPLGEAVGYTVRFTDQAGDRTLVKLMTDGILLAEIQRDRRLLRYDTLILDEAHERSLNIDFLLGYLRELLPRRPDLKVIVTSATIEPERFAAHFGGAPIVEVSGRTYPVEIRYRPLEVAVSSDDADDPDDPDHEIVRTEMRDQTEAIVDAVAELEAEPPGDVLVFLSGEREIRDTAEALRHLKNTEVLPLYARLPTAEQQRVFQPHTGRRVVLATNVAETSLTVPGIRYVVDPGAARISRYSRRTKVQRLPIEPISQASAAQRAGRSGRTAPGVCIRLYSEADFEARPRYTDPEILRTNLAAVILQMAALQLGDIENFPFLDPPEQRSIRDGVQLLQELGAFDSAGAITDVGGRLAQLPVDPRLGRMILQADLEGCVREVLVLAAALSIPDPRERPADREEAARQKHARFADEHSDFVSYLNLWRYLGEQRKARSGSAFRRMCREEFLHYLRIREWQDLTGQLRSIARDIGIRESGDPEPADPARVHAALVAGLLSHIGLREGDSRDYTGARNSKFVLAPGSVLTKRPPPWIVVADLVETSRLFGRIAARIEPEVVEHVAGNLVQRSYSEPHWDAKRGAVMAYERVTLYGLPLVARRRVGYGQVDPALSRELFIRHALVDGDWETHHHFFRDNAALRAELAELEERARRRDLLVTDDEIYALYDARVPAHVVSARHFDGWWKKQRHKSPDLLTFTRDDLLRTDDADAQRPDTWQAEDLSLPLTYRFEPGAADDGVTVHIPVEVLARLGGDQFGWQVPALREELLTALIRSLPKDLRRNFVPAPDTARAVLASIEPGHEPLLEVLQRELHRRTGILVPITAFDLDKLPAHLRVTFAVEAPDGTEVARGKDIEALQNRLAGSARRAVAATVGGEVERTGLRGWPEDLTELPRTMQRTVGGHVVRGYPALVDAGTAVDITVFATEAERDPAMAAGTRRLLRLSVPSPVKSLEKGMDPRTRLMLGANPDGPLTALVDDCTDAAVDVLAQKPAWTKAEFDALRERVAAGLVATTRDIMVRVGKVLSALQEVQVALPAQPSAAQADAIADIRGQLHRLLPKRFVTATGAAHLSDLTRYLTAVGRRLERLPHALGADRERMDRVHSVQGAYDELRQALSPARAAGDDVRDIARMIEELRVSLWAQQLGTPRPVSEQRIYRAIDAILA</sequence>
<dbReference type="GO" id="GO:0003724">
    <property type="term" value="F:RNA helicase activity"/>
    <property type="evidence" value="ECO:0007669"/>
    <property type="project" value="UniProtKB-EC"/>
</dbReference>
<dbReference type="SMART" id="SM00382">
    <property type="entry name" value="AAA"/>
    <property type="match status" value="1"/>
</dbReference>
<dbReference type="InterPro" id="IPR007502">
    <property type="entry name" value="Helicase-assoc_dom"/>
</dbReference>
<evidence type="ECO:0000256" key="3">
    <source>
        <dbReference type="ARBA" id="ARBA00022806"/>
    </source>
</evidence>
<keyword evidence="4" id="KW-0067">ATP-binding</keyword>
<accession>A0ABS9YSK2</accession>
<proteinExistence type="predicted"/>
<dbReference type="NCBIfam" id="NF008348">
    <property type="entry name" value="PRK11131.1"/>
    <property type="match status" value="1"/>
</dbReference>
<dbReference type="Pfam" id="PF04408">
    <property type="entry name" value="WHD_HA2"/>
    <property type="match status" value="1"/>
</dbReference>
<dbReference type="SMART" id="SM00487">
    <property type="entry name" value="DEXDc"/>
    <property type="match status" value="1"/>
</dbReference>
<dbReference type="EC" id="3.6.4.13" evidence="8"/>
<dbReference type="Pfam" id="PF00270">
    <property type="entry name" value="DEAD"/>
    <property type="match status" value="1"/>
</dbReference>
<dbReference type="InterPro" id="IPR010222">
    <property type="entry name" value="RNA_helicase_HrpA"/>
</dbReference>
<evidence type="ECO:0000259" key="6">
    <source>
        <dbReference type="PROSITE" id="PS51192"/>
    </source>
</evidence>
<dbReference type="EMBL" id="JAIVFL010000001">
    <property type="protein sequence ID" value="MCI4674180.1"/>
    <property type="molecule type" value="Genomic_DNA"/>
</dbReference>
<evidence type="ECO:0000313" key="8">
    <source>
        <dbReference type="EMBL" id="MCI4674180.1"/>
    </source>
</evidence>
<dbReference type="InterPro" id="IPR024590">
    <property type="entry name" value="HrpA_C"/>
</dbReference>
<evidence type="ECO:0000256" key="1">
    <source>
        <dbReference type="ARBA" id="ARBA00022741"/>
    </source>
</evidence>
<keyword evidence="2 8" id="KW-0378">Hydrolase</keyword>
<dbReference type="InterPro" id="IPR011709">
    <property type="entry name" value="DEAD-box_helicase_OB_fold"/>
</dbReference>
<name>A0ABS9YSK2_9MYCO</name>
<reference evidence="8" key="1">
    <citation type="journal article" date="2022" name="ISME J.">
        <title>Identification of active gaseous-alkane degraders at natural gas seeps.</title>
        <authorList>
            <person name="Farhan Ul Haque M."/>
            <person name="Hernandez M."/>
            <person name="Crombie A.T."/>
            <person name="Murrell J.C."/>
        </authorList>
    </citation>
    <scope>NUCLEOTIDE SEQUENCE</scope>
    <source>
        <strain evidence="8">ANDR5</strain>
    </source>
</reference>
<dbReference type="RefSeq" id="WP_243070645.1">
    <property type="nucleotide sequence ID" value="NZ_JAIVFL010000001.1"/>
</dbReference>
<dbReference type="InterPro" id="IPR001650">
    <property type="entry name" value="Helicase_C-like"/>
</dbReference>
<feature type="domain" description="Helicase ATP-binding" evidence="6">
    <location>
        <begin position="97"/>
        <end position="260"/>
    </location>
</feature>
<dbReference type="SUPFAM" id="SSF52540">
    <property type="entry name" value="P-loop containing nucleoside triphosphate hydrolases"/>
    <property type="match status" value="1"/>
</dbReference>
<dbReference type="InterPro" id="IPR014001">
    <property type="entry name" value="Helicase_ATP-bd"/>
</dbReference>
<evidence type="ECO:0000256" key="2">
    <source>
        <dbReference type="ARBA" id="ARBA00022801"/>
    </source>
</evidence>
<dbReference type="CDD" id="cd18791">
    <property type="entry name" value="SF2_C_RHA"/>
    <property type="match status" value="1"/>
</dbReference>
<dbReference type="PROSITE" id="PS51194">
    <property type="entry name" value="HELICASE_CTER"/>
    <property type="match status" value="1"/>
</dbReference>
<evidence type="ECO:0000256" key="5">
    <source>
        <dbReference type="SAM" id="Coils"/>
    </source>
</evidence>
<dbReference type="SMART" id="SM00490">
    <property type="entry name" value="HELICc"/>
    <property type="match status" value="1"/>
</dbReference>
<dbReference type="GO" id="GO:0016787">
    <property type="term" value="F:hydrolase activity"/>
    <property type="evidence" value="ECO:0007669"/>
    <property type="project" value="UniProtKB-KW"/>
</dbReference>
<keyword evidence="5" id="KW-0175">Coiled coil</keyword>
<dbReference type="InterPro" id="IPR027417">
    <property type="entry name" value="P-loop_NTPase"/>
</dbReference>